<evidence type="ECO:0000313" key="7">
    <source>
        <dbReference type="Ensembl" id="ENSSFOP00015049801.1"/>
    </source>
</evidence>
<dbReference type="PANTHER" id="PTHR12086">
    <property type="entry name" value="EF-HAND DOMAIN C-TERMINAL CONTAINING PROTEIN"/>
    <property type="match status" value="1"/>
</dbReference>
<dbReference type="FunFam" id="2.30.29.170:FF:000002">
    <property type="entry name" value="EF-hand domain (C-terminal) containing 1"/>
    <property type="match status" value="1"/>
</dbReference>
<keyword evidence="4" id="KW-0206">Cytoskeleton</keyword>
<keyword evidence="8" id="KW-1185">Reference proteome</keyword>
<proteinExistence type="predicted"/>
<dbReference type="Pfam" id="PF06565">
    <property type="entry name" value="DM10_dom"/>
    <property type="match status" value="3"/>
</dbReference>
<dbReference type="GO" id="GO:0072686">
    <property type="term" value="C:mitotic spindle"/>
    <property type="evidence" value="ECO:0007669"/>
    <property type="project" value="TreeGrafter"/>
</dbReference>
<dbReference type="PROSITE" id="PS51336">
    <property type="entry name" value="DM10"/>
    <property type="match status" value="3"/>
</dbReference>
<keyword evidence="2" id="KW-0963">Cytoplasm</keyword>
<gene>
    <name evidence="7" type="primary">EFHC1</name>
    <name evidence="7" type="synonym">efhc1</name>
</gene>
<evidence type="ECO:0000256" key="4">
    <source>
        <dbReference type="ARBA" id="ARBA00023212"/>
    </source>
</evidence>
<dbReference type="GO" id="GO:0007052">
    <property type="term" value="P:mitotic spindle organization"/>
    <property type="evidence" value="ECO:0007669"/>
    <property type="project" value="TreeGrafter"/>
</dbReference>
<feature type="domain" description="DM10" evidence="6">
    <location>
        <begin position="412"/>
        <end position="516"/>
    </location>
</feature>
<dbReference type="FunFam" id="2.30.29.170:FF:000004">
    <property type="entry name" value="EF-hand domain containing 2"/>
    <property type="match status" value="1"/>
</dbReference>
<reference evidence="7" key="2">
    <citation type="submission" date="2025-08" db="UniProtKB">
        <authorList>
            <consortium name="Ensembl"/>
        </authorList>
    </citation>
    <scope>IDENTIFICATION</scope>
</reference>
<dbReference type="PANTHER" id="PTHR12086:SF9">
    <property type="entry name" value="EF-HAND DOMAIN-CONTAINING PROTEIN 1"/>
    <property type="match status" value="1"/>
</dbReference>
<dbReference type="GO" id="GO:0043014">
    <property type="term" value="F:alpha-tubulin binding"/>
    <property type="evidence" value="ECO:0007669"/>
    <property type="project" value="TreeGrafter"/>
</dbReference>
<dbReference type="AlphaFoldDB" id="A0A8C9TEY8"/>
<keyword evidence="5" id="KW-0966">Cell projection</keyword>
<evidence type="ECO:0000256" key="1">
    <source>
        <dbReference type="ARBA" id="ARBA00004430"/>
    </source>
</evidence>
<sequence length="615" mass="71548">MAGYSTFGLPFLPGNCFRDFSKSEFHRPQTLSYLNGYGIPRCLRSTMSQEMLDTECPTQNAMEQLFLQMPALTYGQAGHSLTRERPFIPSYVAFDKKVLRFYGYFMQEVLLSPQENYRVRPVVIYYFLEDDSMCIIEPEVENSGIPQGKLVKRQRLPKNDRGDYYHWKDLNLGVDLCAYGIIYRLTNCDAYTREFLESEGVLLSEPEEIPVDPYAESRVEPEHCYITPSDFDRLKQFLTMDRKVLRFFALWTEMDDQSKEVRRFSIQYYLADDTVEIREFHEPNSGRDTLPVLLRRQRVPKNFKPKCVLEVSSQEVEEYFSPRDFRVGETVYLMGRSFLLYDCDEFTRSYYKQQFPDMELKPIQMDSGKEVHIKKEIPPYNGFGSLEDSLQNCLSLIPAPPKKDILKMLENDHKVLRYIARMDSQKRQDEDRRFVISYFLSNDMISIFEKPTRNSGIISGKFLEKTRVPKPSSTVDNPEYYGPGDFAIGATLEVFGHRFVLIDADLYVLKYLETMNEQIPSDTLSSLRQHLGVEPEKALAAGKAPIALRRFFRHITERRWNTSSRQTDFRLFKAALSQAVFVSQSNLKKLKKRLDGITSPAHPFVALLIAIQRTA</sequence>
<dbReference type="GeneTree" id="ENSGT00530000063528"/>
<dbReference type="FunFam" id="2.30.29.170:FF:000001">
    <property type="entry name" value="EF-hand domain containing 1"/>
    <property type="match status" value="1"/>
</dbReference>
<comment type="subcellular location">
    <subcellularLocation>
        <location evidence="1">Cytoplasm</location>
        <location evidence="1">Cytoskeleton</location>
        <location evidence="1">Cilium axoneme</location>
    </subcellularLocation>
</comment>
<accession>A0A8C9TEY8</accession>
<evidence type="ECO:0000256" key="3">
    <source>
        <dbReference type="ARBA" id="ARBA00022737"/>
    </source>
</evidence>
<reference evidence="7" key="3">
    <citation type="submission" date="2025-09" db="UniProtKB">
        <authorList>
            <consortium name="Ensembl"/>
        </authorList>
    </citation>
    <scope>IDENTIFICATION</scope>
</reference>
<evidence type="ECO:0000256" key="5">
    <source>
        <dbReference type="ARBA" id="ARBA00023273"/>
    </source>
</evidence>
<evidence type="ECO:0000259" key="6">
    <source>
        <dbReference type="PROSITE" id="PS51336"/>
    </source>
</evidence>
<dbReference type="OrthoDB" id="10255210at2759"/>
<evidence type="ECO:0000313" key="8">
    <source>
        <dbReference type="Proteomes" id="UP000694397"/>
    </source>
</evidence>
<dbReference type="InterPro" id="IPR040193">
    <property type="entry name" value="EFHC1/EFHC2/EFHB"/>
</dbReference>
<dbReference type="Ensembl" id="ENSSFOT00015056044.1">
    <property type="protein sequence ID" value="ENSSFOP00015049801.1"/>
    <property type="gene ID" value="ENSSFOG00015000342.2"/>
</dbReference>
<organism evidence="7 8">
    <name type="scientific">Scleropages formosus</name>
    <name type="common">Asian bonytongue</name>
    <name type="synonym">Osteoglossum formosum</name>
    <dbReference type="NCBI Taxonomy" id="113540"/>
    <lineage>
        <taxon>Eukaryota</taxon>
        <taxon>Metazoa</taxon>
        <taxon>Chordata</taxon>
        <taxon>Craniata</taxon>
        <taxon>Vertebrata</taxon>
        <taxon>Euteleostomi</taxon>
        <taxon>Actinopterygii</taxon>
        <taxon>Neopterygii</taxon>
        <taxon>Teleostei</taxon>
        <taxon>Osteoglossocephala</taxon>
        <taxon>Osteoglossomorpha</taxon>
        <taxon>Osteoglossiformes</taxon>
        <taxon>Osteoglossidae</taxon>
        <taxon>Scleropages</taxon>
    </lineage>
</organism>
<dbReference type="GO" id="GO:0000281">
    <property type="term" value="P:mitotic cytokinesis"/>
    <property type="evidence" value="ECO:0007669"/>
    <property type="project" value="TreeGrafter"/>
</dbReference>
<dbReference type="SMART" id="SM00676">
    <property type="entry name" value="DM10"/>
    <property type="match status" value="3"/>
</dbReference>
<feature type="domain" description="DM10" evidence="6">
    <location>
        <begin position="241"/>
        <end position="355"/>
    </location>
</feature>
<dbReference type="InterPro" id="IPR006602">
    <property type="entry name" value="DM10_dom"/>
</dbReference>
<name>A0A8C9TEY8_SCLFO</name>
<evidence type="ECO:0000256" key="2">
    <source>
        <dbReference type="ARBA" id="ARBA00022490"/>
    </source>
</evidence>
<dbReference type="GO" id="GO:0060285">
    <property type="term" value="P:cilium-dependent cell motility"/>
    <property type="evidence" value="ECO:0007669"/>
    <property type="project" value="TreeGrafter"/>
</dbReference>
<protein>
    <submittedName>
        <fullName evidence="7">EF-hand domain (C-terminal) containing 1</fullName>
    </submittedName>
</protein>
<dbReference type="Gene3D" id="2.30.29.170">
    <property type="match status" value="3"/>
</dbReference>
<keyword evidence="3" id="KW-0677">Repeat</keyword>
<dbReference type="GO" id="GO:0005930">
    <property type="term" value="C:axoneme"/>
    <property type="evidence" value="ECO:0007669"/>
    <property type="project" value="UniProtKB-SubCell"/>
</dbReference>
<feature type="domain" description="DM10" evidence="6">
    <location>
        <begin position="95"/>
        <end position="200"/>
    </location>
</feature>
<dbReference type="Proteomes" id="UP000694397">
    <property type="component" value="Chromosome 1"/>
</dbReference>
<reference evidence="7 8" key="1">
    <citation type="submission" date="2019-04" db="EMBL/GenBank/DDBJ databases">
        <authorList>
            <consortium name="Wellcome Sanger Institute Data Sharing"/>
        </authorList>
    </citation>
    <scope>NUCLEOTIDE SEQUENCE [LARGE SCALE GENOMIC DNA]</scope>
</reference>